<dbReference type="PANTHER" id="PTHR43355">
    <property type="entry name" value="FLAVIN REDUCTASE (NADPH)"/>
    <property type="match status" value="1"/>
</dbReference>
<sequence>MQLLLLGATGRTGLLVLKEALSRNHTVTALVRSPAALEKSLGADHPNRANLTIVTGSPLSTADISTALAASSLPVEAVISTLNPRRASDSPFAAVHATDSPPRMMADSMAGVLKALTDVKDDNSNNKKKAKVVALSALGAGSSASQAHWLLRLLFRHSNMRLTYEDHDAVEDELLRGAGVAGGTGRGVEYVLVRPTRLVESEEGGRAARVFGGEGVVGMMETISRVAVARFLVDAAERGEWDGTAPIIVG</sequence>
<comment type="caution">
    <text evidence="3">The sequence shown here is derived from an EMBL/GenBank/DDBJ whole genome shotgun (WGS) entry which is preliminary data.</text>
</comment>
<dbReference type="Pfam" id="PF13460">
    <property type="entry name" value="NAD_binding_10"/>
    <property type="match status" value="1"/>
</dbReference>
<dbReference type="Proteomes" id="UP001583177">
    <property type="component" value="Unassembled WGS sequence"/>
</dbReference>
<dbReference type="Gene3D" id="3.40.50.720">
    <property type="entry name" value="NAD(P)-binding Rossmann-like Domain"/>
    <property type="match status" value="1"/>
</dbReference>
<evidence type="ECO:0000256" key="1">
    <source>
        <dbReference type="ARBA" id="ARBA00038376"/>
    </source>
</evidence>
<evidence type="ECO:0000259" key="2">
    <source>
        <dbReference type="Pfam" id="PF13460"/>
    </source>
</evidence>
<evidence type="ECO:0000313" key="4">
    <source>
        <dbReference type="Proteomes" id="UP001583177"/>
    </source>
</evidence>
<organism evidence="3 4">
    <name type="scientific">Diaporthe australafricana</name>
    <dbReference type="NCBI Taxonomy" id="127596"/>
    <lineage>
        <taxon>Eukaryota</taxon>
        <taxon>Fungi</taxon>
        <taxon>Dikarya</taxon>
        <taxon>Ascomycota</taxon>
        <taxon>Pezizomycotina</taxon>
        <taxon>Sordariomycetes</taxon>
        <taxon>Sordariomycetidae</taxon>
        <taxon>Diaporthales</taxon>
        <taxon>Diaporthaceae</taxon>
        <taxon>Diaporthe</taxon>
    </lineage>
</organism>
<keyword evidence="4" id="KW-1185">Reference proteome</keyword>
<dbReference type="PANTHER" id="PTHR43355:SF2">
    <property type="entry name" value="FLAVIN REDUCTASE (NADPH)"/>
    <property type="match status" value="1"/>
</dbReference>
<reference evidence="3 4" key="1">
    <citation type="journal article" date="2024" name="IMA Fungus">
        <title>IMA Genome - F19 : A genome assembly and annotation guide to empower mycologists, including annotated draft genome sequences of Ceratocystis pirilliformis, Diaporthe australafricana, Fusarium ophioides, Paecilomyces lecythidis, and Sporothrix stenoceras.</title>
        <authorList>
            <person name="Aylward J."/>
            <person name="Wilson A.M."/>
            <person name="Visagie C.M."/>
            <person name="Spraker J."/>
            <person name="Barnes I."/>
            <person name="Buitendag C."/>
            <person name="Ceriani C."/>
            <person name="Del Mar Angel L."/>
            <person name="du Plessis D."/>
            <person name="Fuchs T."/>
            <person name="Gasser K."/>
            <person name="Kramer D."/>
            <person name="Li W."/>
            <person name="Munsamy K."/>
            <person name="Piso A."/>
            <person name="Price J.L."/>
            <person name="Sonnekus B."/>
            <person name="Thomas C."/>
            <person name="van der Nest A."/>
            <person name="van Dijk A."/>
            <person name="van Heerden A."/>
            <person name="van Vuuren N."/>
            <person name="Yilmaz N."/>
            <person name="Duong T.A."/>
            <person name="van der Merwe N.A."/>
            <person name="Wingfield M.J."/>
            <person name="Wingfield B.D."/>
        </authorList>
    </citation>
    <scope>NUCLEOTIDE SEQUENCE [LARGE SCALE GENOMIC DNA]</scope>
    <source>
        <strain evidence="3 4">CMW 18300</strain>
    </source>
</reference>
<dbReference type="EMBL" id="JAWRVE010000002">
    <property type="protein sequence ID" value="KAL1883284.1"/>
    <property type="molecule type" value="Genomic_DNA"/>
</dbReference>
<dbReference type="InterPro" id="IPR036291">
    <property type="entry name" value="NAD(P)-bd_dom_sf"/>
</dbReference>
<comment type="similarity">
    <text evidence="1">Belongs to the avfA family.</text>
</comment>
<dbReference type="SUPFAM" id="SSF51735">
    <property type="entry name" value="NAD(P)-binding Rossmann-fold domains"/>
    <property type="match status" value="1"/>
</dbReference>
<feature type="domain" description="NAD(P)-binding" evidence="2">
    <location>
        <begin position="7"/>
        <end position="237"/>
    </location>
</feature>
<protein>
    <recommendedName>
        <fullName evidence="2">NAD(P)-binding domain-containing protein</fullName>
    </recommendedName>
</protein>
<accession>A0ABR3Y4T5</accession>
<dbReference type="InterPro" id="IPR016040">
    <property type="entry name" value="NAD(P)-bd_dom"/>
</dbReference>
<proteinExistence type="inferred from homology"/>
<gene>
    <name evidence="3" type="ORF">Daus18300_000342</name>
</gene>
<evidence type="ECO:0000313" key="3">
    <source>
        <dbReference type="EMBL" id="KAL1883284.1"/>
    </source>
</evidence>
<name>A0ABR3Y4T5_9PEZI</name>
<dbReference type="InterPro" id="IPR051606">
    <property type="entry name" value="Polyketide_Oxido-like"/>
</dbReference>